<feature type="domain" description="Beta/gamma crystallin 'Greek key'" evidence="4">
    <location>
        <begin position="564"/>
        <end position="604"/>
    </location>
</feature>
<keyword evidence="3" id="KW-1133">Transmembrane helix</keyword>
<keyword evidence="6" id="KW-1185">Reference proteome</keyword>
<sequence>MKFPSYLEKYMQADSAKKDLSLQMSNYGNPERSFSSWLGTGRYESNVPAGLLDVDVNRIYIYLSTYIYMCVCVFMCVYISIHAYTLFIYLFIIQLVIYSESDDQKNGIEVFHDVLDCSSWVLSPTVIVKVIRGCWILYEKPNFEGPSIPLEEGELELTDIWGAGTSEEQYECKSLKPAVIGSIRHVVKDYRVCRIDLYTEPEGLGIVTSFFDDTEETGVFGTTQKTCSIKVHWGIWLIYEEPGFQGIPLMLEPGEYPNLAFWEKKEAYIRSMRPLKMGGRKVEFTREPKVIIYEKPFFEGRHVEIESEIFMLSDKELEEKTVLPLASVGSMKVLGGVWVAYEKPRFEGHQYLLEEGVYRDWTDWGGYDEELQSLRPVVGDFTNSRMIMYSEKNFGPKGSNINVLGIISNLKDTGYGLRTQSINVLSGVWVAYENPEFTGEQYILDKGLYPSVEAWGGKNCKISSVQPIVVVRILFYTCFVQLFSEPEFKGSCQIFEKNTKYIDSFAAKSSKILDGSCIVYDQEEFSGNQYVLEEGIYPDLTAMGCSPQAVPKSLRIINIELSEPRIALFEKVGFQGKKIEFNTEILNLQFLGYNPRIASVQVLGGTWIIYEHSNYRGRQMLLSPNEIPDWYKLSGCCQIGSLRPLLQKRVYFRLRNKETGKFMSADGNLDNLNLLRIQIAEDADSDDQIWVYQDGFIRCRVAEDCCLTIVGNLITPGSKLGLSFERNEDKQYWRISPDGRIYSKMKPKLVLDIKGGTQYDRDHVVVNTVNEERLTQCWEPLVV</sequence>
<dbReference type="PANTHER" id="PTHR11818:SF2">
    <property type="entry name" value="BETA_GAMMA CRYSTALLIN DOMAIN-CONTAINING PROTEIN 1"/>
    <property type="match status" value="1"/>
</dbReference>
<feature type="domain" description="Beta/gamma crystallin 'Greek key'" evidence="4">
    <location>
        <begin position="133"/>
        <end position="187"/>
    </location>
</feature>
<feature type="domain" description="Beta/gamma crystallin 'Greek key'" evidence="4">
    <location>
        <begin position="336"/>
        <end position="378"/>
    </location>
</feature>
<evidence type="ECO:0000259" key="4">
    <source>
        <dbReference type="PROSITE" id="PS50915"/>
    </source>
</evidence>
<reference evidence="5" key="2">
    <citation type="submission" date="2025-09" db="UniProtKB">
        <authorList>
            <consortium name="Ensembl"/>
        </authorList>
    </citation>
    <scope>IDENTIFICATION</scope>
</reference>
<keyword evidence="3" id="KW-0472">Membrane</keyword>
<dbReference type="PRINTS" id="PR01367">
    <property type="entry name" value="BGCRYSTALLIN"/>
</dbReference>
<reference evidence="5" key="1">
    <citation type="submission" date="2025-08" db="UniProtKB">
        <authorList>
            <consortium name="Ensembl"/>
        </authorList>
    </citation>
    <scope>IDENTIFICATION</scope>
</reference>
<dbReference type="Gene3D" id="2.80.10.50">
    <property type="match status" value="1"/>
</dbReference>
<name>A0A8B9QMH8_APTOW</name>
<keyword evidence="2" id="KW-0677">Repeat</keyword>
<dbReference type="Pfam" id="PF00030">
    <property type="entry name" value="Crystall"/>
    <property type="match status" value="6"/>
</dbReference>
<dbReference type="SMART" id="SM00458">
    <property type="entry name" value="RICIN"/>
    <property type="match status" value="1"/>
</dbReference>
<evidence type="ECO:0000256" key="3">
    <source>
        <dbReference type="SAM" id="Phobius"/>
    </source>
</evidence>
<accession>A0A8B9QMH8</accession>
<evidence type="ECO:0000313" key="5">
    <source>
        <dbReference type="Ensembl" id="ENSAOWP00000023858.1"/>
    </source>
</evidence>
<feature type="transmembrane region" description="Helical" evidence="3">
    <location>
        <begin position="66"/>
        <end position="92"/>
    </location>
</feature>
<evidence type="ECO:0000313" key="6">
    <source>
        <dbReference type="Proteomes" id="UP000694424"/>
    </source>
</evidence>
<organism evidence="5 6">
    <name type="scientific">Apteryx owenii</name>
    <name type="common">Little spotted kiwi</name>
    <dbReference type="NCBI Taxonomy" id="8824"/>
    <lineage>
        <taxon>Eukaryota</taxon>
        <taxon>Metazoa</taxon>
        <taxon>Chordata</taxon>
        <taxon>Craniata</taxon>
        <taxon>Vertebrata</taxon>
        <taxon>Euteleostomi</taxon>
        <taxon>Archelosauria</taxon>
        <taxon>Archosauria</taxon>
        <taxon>Dinosauria</taxon>
        <taxon>Saurischia</taxon>
        <taxon>Theropoda</taxon>
        <taxon>Coelurosauria</taxon>
        <taxon>Aves</taxon>
        <taxon>Palaeognathae</taxon>
        <taxon>Apterygiformes</taxon>
        <taxon>Apterygidae</taxon>
        <taxon>Apteryx</taxon>
    </lineage>
</organism>
<feature type="domain" description="Beta/gamma crystallin 'Greek key'" evidence="4">
    <location>
        <begin position="234"/>
        <end position="276"/>
    </location>
</feature>
<dbReference type="Pfam" id="PF00652">
    <property type="entry name" value="Ricin_B_lectin"/>
    <property type="match status" value="1"/>
</dbReference>
<dbReference type="PROSITE" id="PS50231">
    <property type="entry name" value="RICIN_B_LECTIN"/>
    <property type="match status" value="1"/>
</dbReference>
<dbReference type="AlphaFoldDB" id="A0A8B9QMH8"/>
<dbReference type="InterPro" id="IPR000772">
    <property type="entry name" value="Ricin_B_lectin"/>
</dbReference>
<dbReference type="Ensembl" id="ENSAOWT00000027005.1">
    <property type="protein sequence ID" value="ENSAOWP00000023858.1"/>
    <property type="gene ID" value="ENSAOWG00000016027.1"/>
</dbReference>
<comment type="similarity">
    <text evidence="1">Belongs to the beta/gamma-crystallin family.</text>
</comment>
<dbReference type="SMART" id="SM00247">
    <property type="entry name" value="XTALbg"/>
    <property type="match status" value="6"/>
</dbReference>
<evidence type="ECO:0000256" key="1">
    <source>
        <dbReference type="ARBA" id="ARBA00009646"/>
    </source>
</evidence>
<dbReference type="PROSITE" id="PS50915">
    <property type="entry name" value="CRYSTALLIN_BETA_GAMMA"/>
    <property type="match status" value="8"/>
</dbReference>
<proteinExistence type="inferred from homology"/>
<dbReference type="PANTHER" id="PTHR11818">
    <property type="entry name" value="BETA/GAMMA CRYSTALLIN"/>
    <property type="match status" value="1"/>
</dbReference>
<dbReference type="Gene3D" id="2.60.20.10">
    <property type="entry name" value="Crystallins"/>
    <property type="match status" value="6"/>
</dbReference>
<dbReference type="SUPFAM" id="SSF49695">
    <property type="entry name" value="gamma-Crystallin-like"/>
    <property type="match status" value="3"/>
</dbReference>
<feature type="domain" description="Beta/gamma crystallin 'Greek key'" evidence="4">
    <location>
        <begin position="288"/>
        <end position="335"/>
    </location>
</feature>
<protein>
    <submittedName>
        <fullName evidence="5">Crystallin beta-gamma domain containing 1</fullName>
    </submittedName>
</protein>
<dbReference type="InterPro" id="IPR035992">
    <property type="entry name" value="Ricin_B-like_lectins"/>
</dbReference>
<feature type="domain" description="Beta/gamma crystallin 'Greek key'" evidence="4">
    <location>
        <begin position="605"/>
        <end position="646"/>
    </location>
</feature>
<dbReference type="Proteomes" id="UP000694424">
    <property type="component" value="Unplaced"/>
</dbReference>
<feature type="domain" description="Beta/gamma crystallin 'Greek key'" evidence="4">
    <location>
        <begin position="515"/>
        <end position="558"/>
    </location>
</feature>
<evidence type="ECO:0000256" key="2">
    <source>
        <dbReference type="ARBA" id="ARBA00022737"/>
    </source>
</evidence>
<dbReference type="SUPFAM" id="SSF50370">
    <property type="entry name" value="Ricin B-like lectins"/>
    <property type="match status" value="1"/>
</dbReference>
<feature type="domain" description="Beta/gamma crystallin 'Greek key'" evidence="4">
    <location>
        <begin position="427"/>
        <end position="469"/>
    </location>
</feature>
<dbReference type="InterPro" id="IPR001064">
    <property type="entry name" value="Beta/gamma_crystallin"/>
</dbReference>
<keyword evidence="3" id="KW-0812">Transmembrane</keyword>
<dbReference type="InterPro" id="IPR050252">
    <property type="entry name" value="Beta/Gamma-Crystallin"/>
</dbReference>
<dbReference type="CDD" id="cd23464">
    <property type="entry name" value="beta-trefoil_Ricin_CRYBG1"/>
    <property type="match status" value="1"/>
</dbReference>
<dbReference type="InterPro" id="IPR011024">
    <property type="entry name" value="G_crystallin-like"/>
</dbReference>